<dbReference type="SUPFAM" id="SSF101386">
    <property type="entry name" value="all-alpha NTP pyrophosphatases"/>
    <property type="match status" value="1"/>
</dbReference>
<evidence type="ECO:0008006" key="3">
    <source>
        <dbReference type="Google" id="ProtNLM"/>
    </source>
</evidence>
<comment type="caution">
    <text evidence="1">The sequence shown here is derived from an EMBL/GenBank/DDBJ whole genome shotgun (WGS) entry which is preliminary data.</text>
</comment>
<sequence length="137" mass="15068">MTPQGAPGAGAALTDGRATLADLKALVARFIAERDWQPYHTPRNVAVSIVLEAGELLEHFQWSPPAPDEMTPERRQQIGEEMADVLAYLLSLANVLDLDLAAALDAKMRKNRRKYPVERCLGHWEKPKNPEGGAGVE</sequence>
<dbReference type="InterPro" id="IPR052555">
    <property type="entry name" value="dCTP_Pyrophosphatase"/>
</dbReference>
<accession>A0A367ZRW7</accession>
<dbReference type="Proteomes" id="UP000252355">
    <property type="component" value="Unassembled WGS sequence"/>
</dbReference>
<reference evidence="1 2" key="1">
    <citation type="submission" date="2018-05" db="EMBL/GenBank/DDBJ databases">
        <title>A metagenomic window into the 2 km-deep terrestrial subsurface aquifer revealed taxonomically and functionally diverse microbial community comprising novel uncultured bacterial lineages.</title>
        <authorList>
            <person name="Kadnikov V.V."/>
            <person name="Mardanov A.V."/>
            <person name="Beletsky A.V."/>
            <person name="Banks D."/>
            <person name="Pimenov N.V."/>
            <person name="Frank Y.A."/>
            <person name="Karnachuk O.V."/>
            <person name="Ravin N.V."/>
        </authorList>
    </citation>
    <scope>NUCLEOTIDE SEQUENCE [LARGE SCALE GENOMIC DNA]</scope>
    <source>
        <strain evidence="1">BY5</strain>
    </source>
</reference>
<dbReference type="Gene3D" id="1.10.287.1080">
    <property type="entry name" value="MazG-like"/>
    <property type="match status" value="1"/>
</dbReference>
<proteinExistence type="predicted"/>
<dbReference type="PANTHER" id="PTHR46523">
    <property type="entry name" value="DCTP PYROPHOSPHATASE 1"/>
    <property type="match status" value="1"/>
</dbReference>
<protein>
    <recommendedName>
        <fullName evidence="3">Nucleotide pyrophosphohydrolase</fullName>
    </recommendedName>
</protein>
<dbReference type="EMBL" id="QOQW01000004">
    <property type="protein sequence ID" value="RCK80885.1"/>
    <property type="molecule type" value="Genomic_DNA"/>
</dbReference>
<dbReference type="PANTHER" id="PTHR46523:SF1">
    <property type="entry name" value="DCTP PYROPHOSPHATASE 1"/>
    <property type="match status" value="1"/>
</dbReference>
<dbReference type="CDD" id="cd11537">
    <property type="entry name" value="NTP-PPase_RS21-C6_like"/>
    <property type="match status" value="1"/>
</dbReference>
<dbReference type="Pfam" id="PF12643">
    <property type="entry name" value="MazG-like"/>
    <property type="match status" value="1"/>
</dbReference>
<evidence type="ECO:0000313" key="2">
    <source>
        <dbReference type="Proteomes" id="UP000252355"/>
    </source>
</evidence>
<name>A0A367ZRW7_9BACT</name>
<dbReference type="PIRSF" id="PIRSF029826">
    <property type="entry name" value="UCP029826_pph"/>
    <property type="match status" value="1"/>
</dbReference>
<dbReference type="GO" id="GO:0047429">
    <property type="term" value="F:nucleoside triphosphate diphosphatase activity"/>
    <property type="evidence" value="ECO:0007669"/>
    <property type="project" value="InterPro"/>
</dbReference>
<dbReference type="InterPro" id="IPR025984">
    <property type="entry name" value="DCTPP"/>
</dbReference>
<gene>
    <name evidence="1" type="ORF">OZSIB_2773</name>
</gene>
<dbReference type="AlphaFoldDB" id="A0A367ZRW7"/>
<evidence type="ECO:0000313" key="1">
    <source>
        <dbReference type="EMBL" id="RCK80885.1"/>
    </source>
</evidence>
<organism evidence="1 2">
    <name type="scientific">Candidatus Ozemobacter sibiricus</name>
    <dbReference type="NCBI Taxonomy" id="2268124"/>
    <lineage>
        <taxon>Bacteria</taxon>
        <taxon>Candidatus Ozemobacteria</taxon>
        <taxon>Candidatus Ozemobacterales</taxon>
        <taxon>Candidatus Ozemobacteraceae</taxon>
        <taxon>Candidatus Ozemobacter</taxon>
    </lineage>
</organism>
<dbReference type="GO" id="GO:0009143">
    <property type="term" value="P:nucleoside triphosphate catabolic process"/>
    <property type="evidence" value="ECO:0007669"/>
    <property type="project" value="InterPro"/>
</dbReference>